<proteinExistence type="predicted"/>
<gene>
    <name evidence="1" type="ORF">KP005_13630</name>
</gene>
<sequence>MEKAKGVPAGSLPCVLVALLAEPPGKVRKTTCYLNTKMHPEKSSPR</sequence>
<reference evidence="1 2" key="1">
    <citation type="submission" date="2021-06" db="EMBL/GenBank/DDBJ databases">
        <title>Gemonas diversity in paddy soil.</title>
        <authorList>
            <person name="Liu G."/>
        </authorList>
    </citation>
    <scope>NUCLEOTIDE SEQUENCE [LARGE SCALE GENOMIC DNA]</scope>
    <source>
        <strain evidence="1 2">RG29</strain>
    </source>
</reference>
<accession>A0ABX8JG09</accession>
<dbReference type="EMBL" id="CP076724">
    <property type="protein sequence ID" value="QWV96407.1"/>
    <property type="molecule type" value="Genomic_DNA"/>
</dbReference>
<protein>
    <submittedName>
        <fullName evidence="1">Uncharacterized protein</fullName>
    </submittedName>
</protein>
<evidence type="ECO:0000313" key="1">
    <source>
        <dbReference type="EMBL" id="QWV96407.1"/>
    </source>
</evidence>
<keyword evidence="2" id="KW-1185">Reference proteome</keyword>
<evidence type="ECO:0000313" key="2">
    <source>
        <dbReference type="Proteomes" id="UP000683493"/>
    </source>
</evidence>
<name>A0ABX8JG09_9BACT</name>
<organism evidence="1 2">
    <name type="scientific">Geomonas diazotrophica</name>
    <dbReference type="NCBI Taxonomy" id="2843197"/>
    <lineage>
        <taxon>Bacteria</taxon>
        <taxon>Pseudomonadati</taxon>
        <taxon>Thermodesulfobacteriota</taxon>
        <taxon>Desulfuromonadia</taxon>
        <taxon>Geobacterales</taxon>
        <taxon>Geobacteraceae</taxon>
        <taxon>Geomonas</taxon>
    </lineage>
</organism>
<dbReference type="Proteomes" id="UP000683493">
    <property type="component" value="Chromosome"/>
</dbReference>